<evidence type="ECO:0000313" key="2">
    <source>
        <dbReference type="EMBL" id="GEU41662.1"/>
    </source>
</evidence>
<protein>
    <submittedName>
        <fullName evidence="2">Uncharacterized protein</fullName>
    </submittedName>
</protein>
<dbReference type="AlphaFoldDB" id="A0A6L2JYP3"/>
<reference evidence="2" key="1">
    <citation type="journal article" date="2019" name="Sci. Rep.">
        <title>Draft genome of Tanacetum cinerariifolium, the natural source of mosquito coil.</title>
        <authorList>
            <person name="Yamashiro T."/>
            <person name="Shiraishi A."/>
            <person name="Satake H."/>
            <person name="Nakayama K."/>
        </authorList>
    </citation>
    <scope>NUCLEOTIDE SEQUENCE</scope>
</reference>
<proteinExistence type="predicted"/>
<dbReference type="EMBL" id="BKCJ010001466">
    <property type="protein sequence ID" value="GEU41662.1"/>
    <property type="molecule type" value="Genomic_DNA"/>
</dbReference>
<feature type="region of interest" description="Disordered" evidence="1">
    <location>
        <begin position="1"/>
        <end position="55"/>
    </location>
</feature>
<evidence type="ECO:0000256" key="1">
    <source>
        <dbReference type="SAM" id="MobiDB-lite"/>
    </source>
</evidence>
<organism evidence="2">
    <name type="scientific">Tanacetum cinerariifolium</name>
    <name type="common">Dalmatian daisy</name>
    <name type="synonym">Chrysanthemum cinerariifolium</name>
    <dbReference type="NCBI Taxonomy" id="118510"/>
    <lineage>
        <taxon>Eukaryota</taxon>
        <taxon>Viridiplantae</taxon>
        <taxon>Streptophyta</taxon>
        <taxon>Embryophyta</taxon>
        <taxon>Tracheophyta</taxon>
        <taxon>Spermatophyta</taxon>
        <taxon>Magnoliopsida</taxon>
        <taxon>eudicotyledons</taxon>
        <taxon>Gunneridae</taxon>
        <taxon>Pentapetalae</taxon>
        <taxon>asterids</taxon>
        <taxon>campanulids</taxon>
        <taxon>Asterales</taxon>
        <taxon>Asteraceae</taxon>
        <taxon>Asteroideae</taxon>
        <taxon>Anthemideae</taxon>
        <taxon>Anthemidinae</taxon>
        <taxon>Tanacetum</taxon>
    </lineage>
</organism>
<sequence length="156" mass="17515">MDYGSNSEAEDGSDNGCLDYGSDSKAEDGSNNSMVVDEGEQDFTNPTDHVRAQGSDGELFQAEEMVVALRDDQTHDRRTVFMFCLMLLDLSLNFENEYVALTVAQLEYGGNAIDLAYMFNINATCDQVEFKRISLTGFHSCTRRSRYRSVSKQTTR</sequence>
<comment type="caution">
    <text evidence="2">The sequence shown here is derived from an EMBL/GenBank/DDBJ whole genome shotgun (WGS) entry which is preliminary data.</text>
</comment>
<gene>
    <name evidence="2" type="ORF">Tci_013640</name>
</gene>
<accession>A0A6L2JYP3</accession>
<name>A0A6L2JYP3_TANCI</name>